<feature type="signal peptide" evidence="1">
    <location>
        <begin position="1"/>
        <end position="20"/>
    </location>
</feature>
<keyword evidence="1" id="KW-0732">Signal</keyword>
<dbReference type="EMBL" id="JAFBIL020000001">
    <property type="protein sequence ID" value="MBZ2205750.1"/>
    <property type="molecule type" value="Genomic_DNA"/>
</dbReference>
<gene>
    <name evidence="2" type="ORF">I4X03_000580</name>
</gene>
<accession>A0ABS7SHQ3</accession>
<organism evidence="2 3">
    <name type="scientific">Massilia soli</name>
    <dbReference type="NCBI Taxonomy" id="2792854"/>
    <lineage>
        <taxon>Bacteria</taxon>
        <taxon>Pseudomonadati</taxon>
        <taxon>Pseudomonadota</taxon>
        <taxon>Betaproteobacteria</taxon>
        <taxon>Burkholderiales</taxon>
        <taxon>Oxalobacteraceae</taxon>
        <taxon>Telluria group</taxon>
        <taxon>Massilia</taxon>
    </lineage>
</organism>
<name>A0ABS7SHQ3_9BURK</name>
<evidence type="ECO:0000313" key="2">
    <source>
        <dbReference type="EMBL" id="MBZ2205750.1"/>
    </source>
</evidence>
<evidence type="ECO:0000256" key="1">
    <source>
        <dbReference type="SAM" id="SignalP"/>
    </source>
</evidence>
<dbReference type="PROSITE" id="PS51257">
    <property type="entry name" value="PROKAR_LIPOPROTEIN"/>
    <property type="match status" value="1"/>
</dbReference>
<feature type="chain" id="PRO_5045090060" evidence="1">
    <location>
        <begin position="21"/>
        <end position="307"/>
    </location>
</feature>
<reference evidence="2 3" key="2">
    <citation type="submission" date="2021-08" db="EMBL/GenBank/DDBJ databases">
        <title>Massilia sp. R798.</title>
        <authorList>
            <person name="Baek J.H."/>
            <person name="Jung H.S."/>
            <person name="Kim K.R."/>
            <person name="Jeon C.O."/>
        </authorList>
    </citation>
    <scope>NUCLEOTIDE SEQUENCE [LARGE SCALE GENOMIC DNA]</scope>
    <source>
        <strain evidence="2 3">R798</strain>
    </source>
</reference>
<dbReference type="RefSeq" id="WP_223464236.1">
    <property type="nucleotide sequence ID" value="NZ_JAFBIL020000001.1"/>
</dbReference>
<evidence type="ECO:0000313" key="3">
    <source>
        <dbReference type="Proteomes" id="UP000809349"/>
    </source>
</evidence>
<comment type="caution">
    <text evidence="2">The sequence shown here is derived from an EMBL/GenBank/DDBJ whole genome shotgun (WGS) entry which is preliminary data.</text>
</comment>
<proteinExistence type="predicted"/>
<keyword evidence="3" id="KW-1185">Reference proteome</keyword>
<reference evidence="2 3" key="1">
    <citation type="submission" date="2021-01" db="EMBL/GenBank/DDBJ databases">
        <authorList>
            <person name="Ruan W."/>
            <person name="Khan S.A."/>
            <person name="Jeon C.O."/>
        </authorList>
    </citation>
    <scope>NUCLEOTIDE SEQUENCE [LARGE SCALE GENOMIC DNA]</scope>
    <source>
        <strain evidence="2 3">R798</strain>
    </source>
</reference>
<sequence length="307" mass="33588">MKTKPLVLAMLMAACLPALANSGPVAAHAVAHARAVALAAPLMTHEGKIVKNAPYSAQAISEKVQSLPDGNQITVSNTATVYRDSAGRTRREMTGDDGEVRSIMIRDTDGTAHLLRPRDKTATRIAAPREMAGLAREQARQRIDQLRKEGKLPADAAGREAIIVKRIEQAGERAGRMAANPGHRLALEARIAGAFGDRAWSSKAVTRELGTREFNGVKAEGKMRSYEIPAGEVGNRNPIVVTHETWYAPDLQITVHTRHSDPRTGDNTYRLDNLKREEPAAALFTVPSDYTVEDVRTRMQAYKELKK</sequence>
<protein>
    <submittedName>
        <fullName evidence="2">Uncharacterized protein</fullName>
    </submittedName>
</protein>
<dbReference type="Proteomes" id="UP000809349">
    <property type="component" value="Unassembled WGS sequence"/>
</dbReference>